<keyword evidence="4" id="KW-0274">FAD</keyword>
<dbReference type="InterPro" id="IPR051264">
    <property type="entry name" value="FAD-oxidored/transferase_4"/>
</dbReference>
<dbReference type="GO" id="GO:0022904">
    <property type="term" value="P:respiratory electron transport chain"/>
    <property type="evidence" value="ECO:0007669"/>
    <property type="project" value="TreeGrafter"/>
</dbReference>
<evidence type="ECO:0000259" key="6">
    <source>
        <dbReference type="PROSITE" id="PS51387"/>
    </source>
</evidence>
<dbReference type="Gene3D" id="3.30.465.10">
    <property type="match status" value="1"/>
</dbReference>
<dbReference type="GO" id="GO:0071949">
    <property type="term" value="F:FAD binding"/>
    <property type="evidence" value="ECO:0007669"/>
    <property type="project" value="InterPro"/>
</dbReference>
<evidence type="ECO:0000256" key="5">
    <source>
        <dbReference type="ARBA" id="ARBA00023002"/>
    </source>
</evidence>
<dbReference type="RefSeq" id="WP_055112517.1">
    <property type="nucleotide sequence ID" value="NZ_CXWA01000006.1"/>
</dbReference>
<keyword evidence="5 7" id="KW-0560">Oxidoreductase</keyword>
<comment type="cofactor">
    <cofactor evidence="1">
        <name>FAD</name>
        <dbReference type="ChEBI" id="CHEBI:57692"/>
    </cofactor>
</comment>
<feature type="domain" description="FAD-binding PCMH-type" evidence="6">
    <location>
        <begin position="38"/>
        <end position="217"/>
    </location>
</feature>
<dbReference type="InterPro" id="IPR016169">
    <property type="entry name" value="FAD-bd_PCMH_sub2"/>
</dbReference>
<keyword evidence="8" id="KW-1185">Reference proteome</keyword>
<dbReference type="SUPFAM" id="SSF56176">
    <property type="entry name" value="FAD-binding/transporter-associated domain-like"/>
    <property type="match status" value="1"/>
</dbReference>
<dbReference type="Proteomes" id="UP000049983">
    <property type="component" value="Unassembled WGS sequence"/>
</dbReference>
<dbReference type="Pfam" id="PF02913">
    <property type="entry name" value="FAD-oxidase_C"/>
    <property type="match status" value="1"/>
</dbReference>
<dbReference type="STRING" id="311410.LA5095_00039"/>
<dbReference type="FunFam" id="1.10.45.10:FF:000001">
    <property type="entry name" value="D-lactate dehydrogenase mitochondrial"/>
    <property type="match status" value="1"/>
</dbReference>
<protein>
    <submittedName>
        <fullName evidence="7">Putative FAD-linked oxidoreductase</fullName>
        <ecNumber evidence="7">1.-.-.-</ecNumber>
    </submittedName>
</protein>
<evidence type="ECO:0000256" key="3">
    <source>
        <dbReference type="ARBA" id="ARBA00022630"/>
    </source>
</evidence>
<dbReference type="InterPro" id="IPR016171">
    <property type="entry name" value="Vanillyl_alc_oxidase_C-sub2"/>
</dbReference>
<dbReference type="GO" id="GO:0016491">
    <property type="term" value="F:oxidoreductase activity"/>
    <property type="evidence" value="ECO:0007669"/>
    <property type="project" value="UniProtKB-KW"/>
</dbReference>
<evidence type="ECO:0000313" key="7">
    <source>
        <dbReference type="EMBL" id="CTQ72280.1"/>
    </source>
</evidence>
<accession>A0A0M7ADI7</accession>
<dbReference type="SUPFAM" id="SSF55103">
    <property type="entry name" value="FAD-linked oxidases, C-terminal domain"/>
    <property type="match status" value="1"/>
</dbReference>
<dbReference type="InterPro" id="IPR016166">
    <property type="entry name" value="FAD-bd_PCMH"/>
</dbReference>
<dbReference type="Gene3D" id="1.10.45.10">
    <property type="entry name" value="Vanillyl-alcohol Oxidase, Chain A, domain 4"/>
    <property type="match status" value="1"/>
</dbReference>
<evidence type="ECO:0000256" key="1">
    <source>
        <dbReference type="ARBA" id="ARBA00001974"/>
    </source>
</evidence>
<dbReference type="InterPro" id="IPR016164">
    <property type="entry name" value="FAD-linked_Oxase-like_C"/>
</dbReference>
<dbReference type="EC" id="1.-.-.-" evidence="7"/>
<reference evidence="8" key="1">
    <citation type="submission" date="2015-07" db="EMBL/GenBank/DDBJ databases">
        <authorList>
            <person name="Rodrigo-Torres Lidia"/>
            <person name="Arahal R.David."/>
        </authorList>
    </citation>
    <scope>NUCLEOTIDE SEQUENCE [LARGE SCALE GENOMIC DNA]</scope>
    <source>
        <strain evidence="8">CECT 5096</strain>
    </source>
</reference>
<dbReference type="InterPro" id="IPR006094">
    <property type="entry name" value="Oxid_FAD_bind_N"/>
</dbReference>
<proteinExistence type="inferred from homology"/>
<dbReference type="OrthoDB" id="9811557at2"/>
<name>A0A0M7ADI7_9HYPH</name>
<organism evidence="7 8">
    <name type="scientific">Roseibium album</name>
    <dbReference type="NCBI Taxonomy" id="311410"/>
    <lineage>
        <taxon>Bacteria</taxon>
        <taxon>Pseudomonadati</taxon>
        <taxon>Pseudomonadota</taxon>
        <taxon>Alphaproteobacteria</taxon>
        <taxon>Hyphomicrobiales</taxon>
        <taxon>Stappiaceae</taxon>
        <taxon>Roseibium</taxon>
    </lineage>
</organism>
<dbReference type="AlphaFoldDB" id="A0A0M7ADI7"/>
<sequence>MSNEAQQILRKRLAPKVLVTDPAILETYRGDWMVPSLPGAEPLGLTRPENTQEVSEILSLCNELSIPVVPQGGRTGLAGGAALLPGSVGISLENMSRVETVDVTAATMTLEAGVTMKAAQLAAEEAGLLFPLDTGSRDSCMIGGNLATNAGGNRVLKYGMARDLVLGLEVVLADGTVMSSMNTMLKNNAGYDLKQLFIGSEGTLGVITRAVLRLYDAPLHRDTALCAAPDFDAVREVVRRVRKALGTDLSAFEAMWPEFYGFATNHALKPPLDHGLGYYLLIEQERRSDEAMRFEEILAYCIEDGLLVDVLIAQSAREAETFWAIRDASGDLQTRFWPNANFDVSIPITRIDGFVSSLRGGLEARWSDAKLIVFGHVVDSNIHLAVQVREDPFPQAKIDLVVYDCVGEFDGSISAEHGIGTLKTGYLDRSRSPVEINMMQQIKKVLDPSGILNPGKVFPLPGAVA</sequence>
<dbReference type="EMBL" id="CXWC01000011">
    <property type="protein sequence ID" value="CTQ72280.1"/>
    <property type="molecule type" value="Genomic_DNA"/>
</dbReference>
<dbReference type="Gene3D" id="3.30.70.2190">
    <property type="match status" value="1"/>
</dbReference>
<dbReference type="InterPro" id="IPR036318">
    <property type="entry name" value="FAD-bd_PCMH-like_sf"/>
</dbReference>
<dbReference type="PROSITE" id="PS51387">
    <property type="entry name" value="FAD_PCMH"/>
    <property type="match status" value="1"/>
</dbReference>
<dbReference type="PANTHER" id="PTHR43716:SF1">
    <property type="entry name" value="D-2-HYDROXYGLUTARATE DEHYDROGENASE, MITOCHONDRIAL"/>
    <property type="match status" value="1"/>
</dbReference>
<dbReference type="GeneID" id="97670533"/>
<keyword evidence="3" id="KW-0285">Flavoprotein</keyword>
<evidence type="ECO:0000256" key="4">
    <source>
        <dbReference type="ARBA" id="ARBA00022827"/>
    </source>
</evidence>
<evidence type="ECO:0000313" key="8">
    <source>
        <dbReference type="Proteomes" id="UP000049983"/>
    </source>
</evidence>
<dbReference type="Pfam" id="PF01565">
    <property type="entry name" value="FAD_binding_4"/>
    <property type="match status" value="1"/>
</dbReference>
<dbReference type="Gene3D" id="3.30.70.2740">
    <property type="match status" value="1"/>
</dbReference>
<evidence type="ECO:0000256" key="2">
    <source>
        <dbReference type="ARBA" id="ARBA00008000"/>
    </source>
</evidence>
<comment type="similarity">
    <text evidence="2">Belongs to the FAD-binding oxidoreductase/transferase type 4 family.</text>
</comment>
<dbReference type="PANTHER" id="PTHR43716">
    <property type="entry name" value="D-2-HYDROXYGLUTARATE DEHYDROGENASE, MITOCHONDRIAL"/>
    <property type="match status" value="1"/>
</dbReference>
<gene>
    <name evidence="7" type="ORF">LA5096_03180</name>
</gene>
<dbReference type="InterPro" id="IPR004113">
    <property type="entry name" value="FAD-bd_oxidored_4_C"/>
</dbReference>